<evidence type="ECO:0000256" key="2">
    <source>
        <dbReference type="ARBA" id="ARBA00022737"/>
    </source>
</evidence>
<reference evidence="6 7" key="1">
    <citation type="journal article" date="2016" name="Fungal Biol.">
        <title>The genome of Xylona heveae provides a window into fungal endophytism.</title>
        <authorList>
            <person name="Gazis R."/>
            <person name="Kuo A."/>
            <person name="Riley R."/>
            <person name="LaButti K."/>
            <person name="Lipzen A."/>
            <person name="Lin J."/>
            <person name="Amirebrahimi M."/>
            <person name="Hesse C.N."/>
            <person name="Spatafora J.W."/>
            <person name="Henrissat B."/>
            <person name="Hainaut M."/>
            <person name="Grigoriev I.V."/>
            <person name="Hibbett D.S."/>
        </authorList>
    </citation>
    <scope>NUCLEOTIDE SEQUENCE [LARGE SCALE GENOMIC DNA]</scope>
    <source>
        <strain evidence="6 7">TC161</strain>
    </source>
</reference>
<keyword evidence="4" id="KW-0041">Annexin</keyword>
<name>A0A165G2J7_XYLHT</name>
<sequence length="316" mass="35944">MPVAGDAPMEAEALRSAMKGFGTNEGTLIKVLAPADPLLMTRIRETYKRYFNRDLQQDIIKETSGRFEDVLVALVRGPLQNDVHNIRSALKGAGTNETVLDDALLGRSNADMHAIQREYQRTFNRNLLDDVRGDLSFKTEVLYEMVLSAQRDEESPHINPQLVDQDANQLHQAIKGKLDKTGNGNKQQSVCHIMTKRSDGHLRAVAHHYERTYHKSLEEAIKKEFTGHMEHALLHILRGATDRAMRDAVLLEDCMRGLGTRDDLLVQRVVRVHWDRDHMRQVRGAYKHRYNKELATRIAKETSGDYERALVACVSV</sequence>
<evidence type="ECO:0000256" key="3">
    <source>
        <dbReference type="ARBA" id="ARBA00022837"/>
    </source>
</evidence>
<dbReference type="Pfam" id="PF00191">
    <property type="entry name" value="Annexin"/>
    <property type="match status" value="4"/>
</dbReference>
<dbReference type="InterPro" id="IPR001464">
    <property type="entry name" value="Annexin"/>
</dbReference>
<dbReference type="GO" id="GO:0005634">
    <property type="term" value="C:nucleus"/>
    <property type="evidence" value="ECO:0007669"/>
    <property type="project" value="TreeGrafter"/>
</dbReference>
<dbReference type="PRINTS" id="PR00196">
    <property type="entry name" value="ANNEXIN"/>
</dbReference>
<dbReference type="GO" id="GO:0005737">
    <property type="term" value="C:cytoplasm"/>
    <property type="evidence" value="ECO:0007669"/>
    <property type="project" value="TreeGrafter"/>
</dbReference>
<dbReference type="STRING" id="1328760.A0A165G2J7"/>
<evidence type="ECO:0000256" key="4">
    <source>
        <dbReference type="ARBA" id="ARBA00023216"/>
    </source>
</evidence>
<dbReference type="GeneID" id="28894497"/>
<dbReference type="PRINTS" id="PR01813">
    <property type="entry name" value="ANNEXINFUNGI"/>
</dbReference>
<dbReference type="RefSeq" id="XP_018187220.1">
    <property type="nucleotide sequence ID" value="XM_018329360.1"/>
</dbReference>
<comment type="similarity">
    <text evidence="1">Belongs to the annexin family.</text>
</comment>
<dbReference type="GO" id="GO:0005886">
    <property type="term" value="C:plasma membrane"/>
    <property type="evidence" value="ECO:0007669"/>
    <property type="project" value="TreeGrafter"/>
</dbReference>
<organism evidence="6 7">
    <name type="scientific">Xylona heveae (strain CBS 132557 / TC161)</name>
    <dbReference type="NCBI Taxonomy" id="1328760"/>
    <lineage>
        <taxon>Eukaryota</taxon>
        <taxon>Fungi</taxon>
        <taxon>Dikarya</taxon>
        <taxon>Ascomycota</taxon>
        <taxon>Pezizomycotina</taxon>
        <taxon>Xylonomycetes</taxon>
        <taxon>Xylonales</taxon>
        <taxon>Xylonaceae</taxon>
        <taxon>Xylona</taxon>
    </lineage>
</organism>
<dbReference type="FunFam" id="1.10.220.10:FF:000005">
    <property type="entry name" value="Annexin"/>
    <property type="match status" value="1"/>
</dbReference>
<dbReference type="Proteomes" id="UP000076632">
    <property type="component" value="Unassembled WGS sequence"/>
</dbReference>
<dbReference type="GO" id="GO:0005544">
    <property type="term" value="F:calcium-dependent phospholipid binding"/>
    <property type="evidence" value="ECO:0007669"/>
    <property type="project" value="UniProtKB-KW"/>
</dbReference>
<evidence type="ECO:0000313" key="6">
    <source>
        <dbReference type="EMBL" id="KZF21665.1"/>
    </source>
</evidence>
<dbReference type="SUPFAM" id="SSF47874">
    <property type="entry name" value="Annexin"/>
    <property type="match status" value="1"/>
</dbReference>
<dbReference type="PANTHER" id="PTHR10502:SF102">
    <property type="entry name" value="ANNEXIN B11"/>
    <property type="match status" value="1"/>
</dbReference>
<dbReference type="FunFam" id="1.10.220.10:FF:000002">
    <property type="entry name" value="Annexin"/>
    <property type="match status" value="1"/>
</dbReference>
<evidence type="ECO:0000256" key="1">
    <source>
        <dbReference type="ARBA" id="ARBA00007831"/>
    </source>
</evidence>
<proteinExistence type="inferred from homology"/>
<dbReference type="GO" id="GO:0001786">
    <property type="term" value="F:phosphatidylserine binding"/>
    <property type="evidence" value="ECO:0007669"/>
    <property type="project" value="TreeGrafter"/>
</dbReference>
<keyword evidence="3" id="KW-0106">Calcium</keyword>
<evidence type="ECO:0000313" key="7">
    <source>
        <dbReference type="Proteomes" id="UP000076632"/>
    </source>
</evidence>
<dbReference type="InParanoid" id="A0A165G2J7"/>
<keyword evidence="2" id="KW-0677">Repeat</keyword>
<dbReference type="GO" id="GO:0005509">
    <property type="term" value="F:calcium ion binding"/>
    <property type="evidence" value="ECO:0007669"/>
    <property type="project" value="InterPro"/>
</dbReference>
<dbReference type="GO" id="GO:0012506">
    <property type="term" value="C:vesicle membrane"/>
    <property type="evidence" value="ECO:0007669"/>
    <property type="project" value="TreeGrafter"/>
</dbReference>
<dbReference type="PANTHER" id="PTHR10502">
    <property type="entry name" value="ANNEXIN"/>
    <property type="match status" value="1"/>
</dbReference>
<dbReference type="EMBL" id="KV407460">
    <property type="protein sequence ID" value="KZF21665.1"/>
    <property type="molecule type" value="Genomic_DNA"/>
</dbReference>
<keyword evidence="5" id="KW-0111">Calcium/phospholipid-binding</keyword>
<gene>
    <name evidence="6" type="ORF">L228DRAFT_157305</name>
</gene>
<dbReference type="InterPro" id="IPR018502">
    <property type="entry name" value="Annexin_repeat"/>
</dbReference>
<dbReference type="PROSITE" id="PS51897">
    <property type="entry name" value="ANNEXIN_2"/>
    <property type="match status" value="4"/>
</dbReference>
<dbReference type="InterPro" id="IPR009117">
    <property type="entry name" value="ANX14"/>
</dbReference>
<dbReference type="SMART" id="SM00335">
    <property type="entry name" value="ANX"/>
    <property type="match status" value="4"/>
</dbReference>
<dbReference type="Gene3D" id="1.10.220.10">
    <property type="entry name" value="Annexin"/>
    <property type="match status" value="4"/>
</dbReference>
<dbReference type="AlphaFoldDB" id="A0A165G2J7"/>
<dbReference type="InterPro" id="IPR037104">
    <property type="entry name" value="Annexin_sf"/>
</dbReference>
<protein>
    <submittedName>
        <fullName evidence="6">Putative annexin</fullName>
    </submittedName>
</protein>
<keyword evidence="7" id="KW-1185">Reference proteome</keyword>
<dbReference type="OMA" id="ASNWVIM"/>
<dbReference type="OrthoDB" id="37886at2759"/>
<accession>A0A165G2J7</accession>
<evidence type="ECO:0000256" key="5">
    <source>
        <dbReference type="ARBA" id="ARBA00023302"/>
    </source>
</evidence>